<gene>
    <name evidence="3" type="ORF">EOW65_03605</name>
</gene>
<evidence type="ECO:0000313" key="4">
    <source>
        <dbReference type="Proteomes" id="UP000286594"/>
    </source>
</evidence>
<proteinExistence type="predicted"/>
<feature type="region of interest" description="Disordered" evidence="1">
    <location>
        <begin position="1"/>
        <end position="20"/>
    </location>
</feature>
<dbReference type="EMBL" id="SAVB01000003">
    <property type="protein sequence ID" value="RWR51947.1"/>
    <property type="molecule type" value="Genomic_DNA"/>
</dbReference>
<keyword evidence="4" id="KW-1185">Reference proteome</keyword>
<dbReference type="RefSeq" id="WP_128147632.1">
    <property type="nucleotide sequence ID" value="NZ_SAVB01000003.1"/>
</dbReference>
<protein>
    <submittedName>
        <fullName evidence="3">DUF927 domain-containing protein</fullName>
    </submittedName>
</protein>
<feature type="region of interest" description="Disordered" evidence="1">
    <location>
        <begin position="449"/>
        <end position="489"/>
    </location>
</feature>
<evidence type="ECO:0000313" key="3">
    <source>
        <dbReference type="EMBL" id="RWR51947.1"/>
    </source>
</evidence>
<dbReference type="Pfam" id="PF06048">
    <property type="entry name" value="DUF927"/>
    <property type="match status" value="1"/>
</dbReference>
<evidence type="ECO:0000256" key="1">
    <source>
        <dbReference type="SAM" id="MobiDB-lite"/>
    </source>
</evidence>
<dbReference type="Proteomes" id="UP000286594">
    <property type="component" value="Unassembled WGS sequence"/>
</dbReference>
<name>A0A443LS00_9RHOB</name>
<organism evidence="3 4">
    <name type="scientific">Paenirhodobacter ferrireducens</name>
    <dbReference type="NCBI Taxonomy" id="1215032"/>
    <lineage>
        <taxon>Bacteria</taxon>
        <taxon>Pseudomonadati</taxon>
        <taxon>Pseudomonadota</taxon>
        <taxon>Alphaproteobacteria</taxon>
        <taxon>Rhodobacterales</taxon>
        <taxon>Rhodobacter group</taxon>
        <taxon>Paenirhodobacter</taxon>
    </lineage>
</organism>
<dbReference type="AlphaFoldDB" id="A0A443LS00"/>
<accession>A0A443LS00</accession>
<dbReference type="OrthoDB" id="9763644at2"/>
<evidence type="ECO:0000259" key="2">
    <source>
        <dbReference type="Pfam" id="PF06048"/>
    </source>
</evidence>
<dbReference type="InterPro" id="IPR009270">
    <property type="entry name" value="DUF927"/>
</dbReference>
<sequence>MNAHHKFDESDLIETDTDPLLGNTDAELNSARVSGPDSPEWQALLDRPMTFLLPDDLARDVEQKRWTNTTGTLRAWIKGQKVKNGRGPECGLSHHLERKAKGFFPIVFGKSAGKDRTANAMVTQECMTLDVESGDFYLDAVDRAAKLGLACIAYTSFNDQTEKSHVERDKVLAWMDKAARVGDPTDDDVREWMAASGKYRPEHVASVRIATPYTHTPKGVMIEIAHDPLDKFRMVFPLDKPVEIGRIARKVRDGRDLYKRKLLGLAAKLGLMIDESCIDVSRAFYMPSHPPGAEGVIDIIRGRALTFEELPEGESSKRNAFEKAGAGAETDEREIAGMSVKAWAAKYAKRLRIADLIMLNAPERVREDKGSLLVVECPFDEWHSNAGDPVDGGCHVQDADGDTGFVWKCKHNSCGGHDRLDMLHKAIADGWFDESCLVSDAYLEPLSDEELAEEEAAKPKGKRRKAKPATGHDYEEPEAEPEDARFEPRKDWLPSGYKVRGGMVYRLGDEDEGDKPLCQAFDVVGTAANLAGNGDAGMIIHFQNRFGVEVEVTLFLRDLTSPTGGGVVEDLADAGMRVVARNKKDRDSLLDLFCRVNPRRHSPTVPRPGWVRDGGGNVLGFMLPSGVHIEAEPANPFRLASVATMKDTGTAGTLEGWQKAANAALAHDRNFYWGWGVCAAFVGPLLSLTDLPACGFNLSGDSSMGKTLSLLLGCAAWGATASKRGTFFKLNSTLNAMEDLASVGSETFMGLDEISMMQNPKALAEMLFALAEGTGKSRKAGRGRGLAEDAEYRPFIGLTNERTLRTVIENAGGDYKTGISVRFPDISVGDGARVSAAEIKVLEDVTRNYGHAGPAFVRWLIANDWHRRGHDLRKAVDEAAATLAGEASPAQARAARIFALVQIAGEKACEAGLLDDVAKVRGAVMTAWNAFKASDEGKATEGEASLLDGFRAWLVRAFDVSVMDVSDDTARSYRDLKGWYDEDKIVLIADALNDMKTMGLNGTRAALLRALEDAGALELSGKNRTHNKLPKGIGAGDVPNVRVLRDKLGLPHIPKGLGVAL</sequence>
<comment type="caution">
    <text evidence="3">The sequence shown here is derived from an EMBL/GenBank/DDBJ whole genome shotgun (WGS) entry which is preliminary data.</text>
</comment>
<feature type="domain" description="DUF927" evidence="2">
    <location>
        <begin position="510"/>
        <end position="781"/>
    </location>
</feature>
<reference evidence="3 4" key="1">
    <citation type="submission" date="2019-01" db="EMBL/GenBank/DDBJ databases">
        <title>Sinorhodobacter populi sp. nov. isolated from the symptomatic bark tissue of Populus euramericana canker.</title>
        <authorList>
            <person name="Xu G."/>
        </authorList>
    </citation>
    <scope>NUCLEOTIDE SEQUENCE [LARGE SCALE GENOMIC DNA]</scope>
    <source>
        <strain evidence="3 4">CCTCC AB2012026</strain>
    </source>
</reference>